<protein>
    <submittedName>
        <fullName evidence="1">Uncharacterized protein</fullName>
    </submittedName>
</protein>
<sequence length="60" mass="6665">MSFDERIEKPGELKRGWAGLMLSVWQASKTNSLNWTIGYETDSVIAFGTTGKNRNGKGKT</sequence>
<gene>
    <name evidence="1" type="ORF">SAMN05216283_110137</name>
</gene>
<accession>A0A1I2K1S4</accession>
<dbReference type="Proteomes" id="UP000198964">
    <property type="component" value="Unassembled WGS sequence"/>
</dbReference>
<organism evidence="1 2">
    <name type="scientific">Sunxiuqinia elliptica</name>
    <dbReference type="NCBI Taxonomy" id="655355"/>
    <lineage>
        <taxon>Bacteria</taxon>
        <taxon>Pseudomonadati</taxon>
        <taxon>Bacteroidota</taxon>
        <taxon>Bacteroidia</taxon>
        <taxon>Marinilabiliales</taxon>
        <taxon>Prolixibacteraceae</taxon>
        <taxon>Sunxiuqinia</taxon>
    </lineage>
</organism>
<dbReference type="EMBL" id="FONW01000010">
    <property type="protein sequence ID" value="SFF60814.1"/>
    <property type="molecule type" value="Genomic_DNA"/>
</dbReference>
<evidence type="ECO:0000313" key="2">
    <source>
        <dbReference type="Proteomes" id="UP000198964"/>
    </source>
</evidence>
<dbReference type="RefSeq" id="WP_244525755.1">
    <property type="nucleotide sequence ID" value="NZ_FONW01000010.1"/>
</dbReference>
<reference evidence="1 2" key="1">
    <citation type="submission" date="2016-10" db="EMBL/GenBank/DDBJ databases">
        <authorList>
            <person name="de Groot N.N."/>
        </authorList>
    </citation>
    <scope>NUCLEOTIDE SEQUENCE [LARGE SCALE GENOMIC DNA]</scope>
    <source>
        <strain evidence="1 2">CGMCC 1.9156</strain>
    </source>
</reference>
<dbReference type="AlphaFoldDB" id="A0A1I2K1S4"/>
<keyword evidence="2" id="KW-1185">Reference proteome</keyword>
<name>A0A1I2K1S4_9BACT</name>
<evidence type="ECO:0000313" key="1">
    <source>
        <dbReference type="EMBL" id="SFF60814.1"/>
    </source>
</evidence>
<proteinExistence type="predicted"/>